<keyword evidence="2" id="KW-1185">Reference proteome</keyword>
<gene>
    <name evidence="1" type="ORF">SGQ83_01310</name>
</gene>
<sequence length="72" mass="8375">MTRSQRLADRNNQVRKLFYELHAKNKKWRVDAVIDEVATKMFLASRTVEAIIKYEGIYGDTPPPPSNQLQLL</sequence>
<proteinExistence type="predicted"/>
<reference evidence="1 2" key="1">
    <citation type="submission" date="2023-11" db="EMBL/GenBank/DDBJ databases">
        <title>Unpublished Manusciprt.</title>
        <authorList>
            <person name="Saticioglu I.B."/>
            <person name="Ay H."/>
            <person name="Ajmi N."/>
            <person name="Altun S."/>
            <person name="Duman M."/>
        </authorList>
    </citation>
    <scope>NUCLEOTIDE SEQUENCE [LARGE SCALE GENOMIC DNA]</scope>
    <source>
        <strain evidence="1 2">Fl-318</strain>
    </source>
</reference>
<dbReference type="RefSeq" id="WP_230002616.1">
    <property type="nucleotide sequence ID" value="NZ_CP087134.1"/>
</dbReference>
<comment type="caution">
    <text evidence="1">The sequence shown here is derived from an EMBL/GenBank/DDBJ whole genome shotgun (WGS) entry which is preliminary data.</text>
</comment>
<evidence type="ECO:0000313" key="1">
    <source>
        <dbReference type="EMBL" id="MDX6187973.1"/>
    </source>
</evidence>
<dbReference type="Proteomes" id="UP001273350">
    <property type="component" value="Unassembled WGS sequence"/>
</dbReference>
<protein>
    <submittedName>
        <fullName evidence="1">Uncharacterized protein</fullName>
    </submittedName>
</protein>
<accession>A0ABU4R621</accession>
<evidence type="ECO:0000313" key="2">
    <source>
        <dbReference type="Proteomes" id="UP001273350"/>
    </source>
</evidence>
<organism evidence="1 2">
    <name type="scientific">Flavobacterium cupriresistens</name>
    <dbReference type="NCBI Taxonomy" id="2893885"/>
    <lineage>
        <taxon>Bacteria</taxon>
        <taxon>Pseudomonadati</taxon>
        <taxon>Bacteroidota</taxon>
        <taxon>Flavobacteriia</taxon>
        <taxon>Flavobacteriales</taxon>
        <taxon>Flavobacteriaceae</taxon>
        <taxon>Flavobacterium</taxon>
    </lineage>
</organism>
<name>A0ABU4R621_9FLAO</name>
<dbReference type="EMBL" id="JAWXVI010000001">
    <property type="protein sequence ID" value="MDX6187973.1"/>
    <property type="molecule type" value="Genomic_DNA"/>
</dbReference>